<reference evidence="2" key="1">
    <citation type="submission" date="2017-09" db="EMBL/GenBank/DDBJ databases">
        <title>Depth-based differentiation of microbial function through sediment-hosted aquifers and enrichment of novel symbionts in the deep terrestrial subsurface.</title>
        <authorList>
            <person name="Probst A.J."/>
            <person name="Ladd B."/>
            <person name="Jarett J.K."/>
            <person name="Geller-Mcgrath D.E."/>
            <person name="Sieber C.M.K."/>
            <person name="Emerson J.B."/>
            <person name="Anantharaman K."/>
            <person name="Thomas B.C."/>
            <person name="Malmstrom R."/>
            <person name="Stieglmeier M."/>
            <person name="Klingl A."/>
            <person name="Woyke T."/>
            <person name="Ryan C.M."/>
            <person name="Banfield J.F."/>
        </authorList>
    </citation>
    <scope>NUCLEOTIDE SEQUENCE [LARGE SCALE GENOMIC DNA]</scope>
</reference>
<dbReference type="EMBL" id="PFAJ01000051">
    <property type="protein sequence ID" value="PIR96967.1"/>
    <property type="molecule type" value="Genomic_DNA"/>
</dbReference>
<name>A0A2H0VCY8_9BACT</name>
<dbReference type="AlphaFoldDB" id="A0A2H0VCY8"/>
<gene>
    <name evidence="1" type="ORF">COT91_03855</name>
</gene>
<dbReference type="Proteomes" id="UP000230557">
    <property type="component" value="Unassembled WGS sequence"/>
</dbReference>
<protein>
    <submittedName>
        <fullName evidence="1">Uncharacterized protein</fullName>
    </submittedName>
</protein>
<evidence type="ECO:0000313" key="2">
    <source>
        <dbReference type="Proteomes" id="UP000230557"/>
    </source>
</evidence>
<comment type="caution">
    <text evidence="1">The sequence shown here is derived from an EMBL/GenBank/DDBJ whole genome shotgun (WGS) entry which is preliminary data.</text>
</comment>
<organism evidence="1 2">
    <name type="scientific">Candidatus Doudnabacteria bacterium CG10_big_fil_rev_8_21_14_0_10_41_10</name>
    <dbReference type="NCBI Taxonomy" id="1974551"/>
    <lineage>
        <taxon>Bacteria</taxon>
        <taxon>Candidatus Doudnaibacteriota</taxon>
    </lineage>
</organism>
<accession>A0A2H0VCY8</accession>
<proteinExistence type="predicted"/>
<evidence type="ECO:0000313" key="1">
    <source>
        <dbReference type="EMBL" id="PIR96967.1"/>
    </source>
</evidence>
<sequence length="79" mass="8885">MTFSNLVAANFFKKESRSLLAFLPRLILRAGESEFHTPPPFPQKNEAGCGQEFRSKKVRAKVKIMPGTPNPGYKVSLYN</sequence>